<reference evidence="1" key="1">
    <citation type="journal article" date="2021" name="Environ. Microbiol.">
        <title>Gene family expansions and transcriptome signatures uncover fungal adaptations to wood decay.</title>
        <authorList>
            <person name="Hage H."/>
            <person name="Miyauchi S."/>
            <person name="Viragh M."/>
            <person name="Drula E."/>
            <person name="Min B."/>
            <person name="Chaduli D."/>
            <person name="Navarro D."/>
            <person name="Favel A."/>
            <person name="Norest M."/>
            <person name="Lesage-Meessen L."/>
            <person name="Balint B."/>
            <person name="Merenyi Z."/>
            <person name="de Eugenio L."/>
            <person name="Morin E."/>
            <person name="Martinez A.T."/>
            <person name="Baldrian P."/>
            <person name="Stursova M."/>
            <person name="Martinez M.J."/>
            <person name="Novotny C."/>
            <person name="Magnuson J.K."/>
            <person name="Spatafora J.W."/>
            <person name="Maurice S."/>
            <person name="Pangilinan J."/>
            <person name="Andreopoulos W."/>
            <person name="LaButti K."/>
            <person name="Hundley H."/>
            <person name="Na H."/>
            <person name="Kuo A."/>
            <person name="Barry K."/>
            <person name="Lipzen A."/>
            <person name="Henrissat B."/>
            <person name="Riley R."/>
            <person name="Ahrendt S."/>
            <person name="Nagy L.G."/>
            <person name="Grigoriev I.V."/>
            <person name="Martin F."/>
            <person name="Rosso M.N."/>
        </authorList>
    </citation>
    <scope>NUCLEOTIDE SEQUENCE</scope>
    <source>
        <strain evidence="1">CBS 384.51</strain>
    </source>
</reference>
<organism evidence="1 2">
    <name type="scientific">Irpex rosettiformis</name>
    <dbReference type="NCBI Taxonomy" id="378272"/>
    <lineage>
        <taxon>Eukaryota</taxon>
        <taxon>Fungi</taxon>
        <taxon>Dikarya</taxon>
        <taxon>Basidiomycota</taxon>
        <taxon>Agaricomycotina</taxon>
        <taxon>Agaricomycetes</taxon>
        <taxon>Polyporales</taxon>
        <taxon>Irpicaceae</taxon>
        <taxon>Irpex</taxon>
    </lineage>
</organism>
<accession>A0ACB8UJV8</accession>
<name>A0ACB8UJV8_9APHY</name>
<dbReference type="EMBL" id="MU274900">
    <property type="protein sequence ID" value="KAI0094410.1"/>
    <property type="molecule type" value="Genomic_DNA"/>
</dbReference>
<protein>
    <submittedName>
        <fullName evidence="1">Uncharacterized protein</fullName>
    </submittedName>
</protein>
<gene>
    <name evidence="1" type="ORF">BDY19DRAFT_901601</name>
</gene>
<sequence length="316" mass="35175">MASHSLNMQRGQRRLHLVIDDTLVRTFNTYQAIRDFSVVVHRTQDFNIRIIECCRVDVSRKPKAAANTQLVWSYANSKISRKWCDVRVALLAVLAGAQGPQAEAHTTQVVTRQRIQATTSKFAVAIHNILMTFVVNPVQNPVLHSSRWIDDIARLADKTGVPSEANSSESRLLVLTAFTRHSMGRTPHQDIAIARHQSHLLAQPEPSRRVHQIPAHLRTGVKASKFAPKHVKYVISAQVWGRVNMRVGVPLLADATDCPLLPYAGTAPLSSTEPMSLTETSENCARNRGTNRDRNVMRHRAANSVELGPRASGEMQ</sequence>
<keyword evidence="2" id="KW-1185">Reference proteome</keyword>
<evidence type="ECO:0000313" key="2">
    <source>
        <dbReference type="Proteomes" id="UP001055072"/>
    </source>
</evidence>
<comment type="caution">
    <text evidence="1">The sequence shown here is derived from an EMBL/GenBank/DDBJ whole genome shotgun (WGS) entry which is preliminary data.</text>
</comment>
<proteinExistence type="predicted"/>
<dbReference type="Proteomes" id="UP001055072">
    <property type="component" value="Unassembled WGS sequence"/>
</dbReference>
<evidence type="ECO:0000313" key="1">
    <source>
        <dbReference type="EMBL" id="KAI0094410.1"/>
    </source>
</evidence>